<gene>
    <name evidence="4" type="primary">Cht2_4</name>
    <name evidence="4" type="ORF">FJT64_025847</name>
</gene>
<evidence type="ECO:0000313" key="4">
    <source>
        <dbReference type="EMBL" id="KAF0302053.1"/>
    </source>
</evidence>
<organism evidence="4 5">
    <name type="scientific">Amphibalanus amphitrite</name>
    <name type="common">Striped barnacle</name>
    <name type="synonym">Balanus amphitrite</name>
    <dbReference type="NCBI Taxonomy" id="1232801"/>
    <lineage>
        <taxon>Eukaryota</taxon>
        <taxon>Metazoa</taxon>
        <taxon>Ecdysozoa</taxon>
        <taxon>Arthropoda</taxon>
        <taxon>Crustacea</taxon>
        <taxon>Multicrustacea</taxon>
        <taxon>Cirripedia</taxon>
        <taxon>Thoracica</taxon>
        <taxon>Thoracicalcarea</taxon>
        <taxon>Balanomorpha</taxon>
        <taxon>Balanoidea</taxon>
        <taxon>Balanidae</taxon>
        <taxon>Amphibalaninae</taxon>
        <taxon>Amphibalanus</taxon>
    </lineage>
</organism>
<evidence type="ECO:0000313" key="5">
    <source>
        <dbReference type="Proteomes" id="UP000440578"/>
    </source>
</evidence>
<dbReference type="SMART" id="SM00636">
    <property type="entry name" value="Glyco_18"/>
    <property type="match status" value="1"/>
</dbReference>
<sequence>MRRACVWRWCAALLTLISLRSCTGDRFAPSTLREYLRSVVKDTLDQHYADLNSRLDRIEASLERIGQTGGSGLQIRSASRAPHVVCNVASWASFRSGRGKFTVDNIDIQACTHLVYQYVGMDETSNELRSLNPTLDLGSFGNPSGGNYARFTSLKKLKPSLKTIISVGGYLEGSEKFSNMAQDPAKRAKFVASVVEFLQKHNFDGLDMNWQHPTQRGGTPQDRTNFPVLLEELREAFRPRSWLLMVSVSALTSIADAGYDVPRISSAIDLLHMQGFDYHGVWDRRTGHNAPLDRVSGSVNYYLRMGADASKLLLGIPLYGSSYLLTDPTRSDVGAPAAETAFKGPYTQLDGSIGYNELCEMRAEAVGAERWTKNWDDVAKVPYFVQDTRWVSIEDERSVTHKAALVQRFRLAGVALTTLDTDDFNGVCGQKNVLMSAIITELKK</sequence>
<keyword evidence="1" id="KW-0175">Coiled coil</keyword>
<proteinExistence type="predicted"/>
<feature type="coiled-coil region" evidence="1">
    <location>
        <begin position="41"/>
        <end position="68"/>
    </location>
</feature>
<dbReference type="GO" id="GO:0005975">
    <property type="term" value="P:carbohydrate metabolic process"/>
    <property type="evidence" value="ECO:0007669"/>
    <property type="project" value="InterPro"/>
</dbReference>
<dbReference type="InterPro" id="IPR001223">
    <property type="entry name" value="Glyco_hydro18_cat"/>
</dbReference>
<dbReference type="InterPro" id="IPR011583">
    <property type="entry name" value="Chitinase_II/V-like_cat"/>
</dbReference>
<feature type="domain" description="GH18" evidence="3">
    <location>
        <begin position="82"/>
        <end position="444"/>
    </location>
</feature>
<reference evidence="4 5" key="1">
    <citation type="submission" date="2019-07" db="EMBL/GenBank/DDBJ databases">
        <title>Draft genome assembly of a fouling barnacle, Amphibalanus amphitrite (Darwin, 1854): The first reference genome for Thecostraca.</title>
        <authorList>
            <person name="Kim W."/>
        </authorList>
    </citation>
    <scope>NUCLEOTIDE SEQUENCE [LARGE SCALE GENOMIC DNA]</scope>
    <source>
        <strain evidence="4">SNU_AA5</strain>
        <tissue evidence="4">Soma without cirri and trophi</tissue>
    </source>
</reference>
<keyword evidence="2" id="KW-0732">Signal</keyword>
<dbReference type="SUPFAM" id="SSF51445">
    <property type="entry name" value="(Trans)glycosidases"/>
    <property type="match status" value="1"/>
</dbReference>
<dbReference type="InterPro" id="IPR029070">
    <property type="entry name" value="Chitinase_insertion_sf"/>
</dbReference>
<dbReference type="EMBL" id="VIIS01001100">
    <property type="protein sequence ID" value="KAF0302053.1"/>
    <property type="molecule type" value="Genomic_DNA"/>
</dbReference>
<dbReference type="GO" id="GO:0008061">
    <property type="term" value="F:chitin binding"/>
    <property type="evidence" value="ECO:0007669"/>
    <property type="project" value="InterPro"/>
</dbReference>
<feature type="signal peptide" evidence="2">
    <location>
        <begin position="1"/>
        <end position="24"/>
    </location>
</feature>
<protein>
    <submittedName>
        <fullName evidence="4">Putative chitinase 2</fullName>
    </submittedName>
</protein>
<dbReference type="OrthoDB" id="6369165at2759"/>
<dbReference type="FunFam" id="3.10.50.10:FF:000008">
    <property type="entry name" value="Chitinase 11"/>
    <property type="match status" value="1"/>
</dbReference>
<dbReference type="PROSITE" id="PS51910">
    <property type="entry name" value="GH18_2"/>
    <property type="match status" value="1"/>
</dbReference>
<evidence type="ECO:0000259" key="3">
    <source>
        <dbReference type="PROSITE" id="PS51910"/>
    </source>
</evidence>
<evidence type="ECO:0000256" key="1">
    <source>
        <dbReference type="SAM" id="Coils"/>
    </source>
</evidence>
<evidence type="ECO:0000256" key="2">
    <source>
        <dbReference type="SAM" id="SignalP"/>
    </source>
</evidence>
<name>A0A6A4W7S6_AMPAM</name>
<dbReference type="Pfam" id="PF00704">
    <property type="entry name" value="Glyco_hydro_18"/>
    <property type="match status" value="1"/>
</dbReference>
<dbReference type="SUPFAM" id="SSF54556">
    <property type="entry name" value="Chitinase insertion domain"/>
    <property type="match status" value="1"/>
</dbReference>
<comment type="caution">
    <text evidence="4">The sequence shown here is derived from an EMBL/GenBank/DDBJ whole genome shotgun (WGS) entry which is preliminary data.</text>
</comment>
<feature type="chain" id="PRO_5025501353" evidence="2">
    <location>
        <begin position="25"/>
        <end position="444"/>
    </location>
</feature>
<dbReference type="GO" id="GO:0005576">
    <property type="term" value="C:extracellular region"/>
    <property type="evidence" value="ECO:0007669"/>
    <property type="project" value="TreeGrafter"/>
</dbReference>
<dbReference type="GO" id="GO:0006032">
    <property type="term" value="P:chitin catabolic process"/>
    <property type="evidence" value="ECO:0007669"/>
    <property type="project" value="TreeGrafter"/>
</dbReference>
<dbReference type="Gene3D" id="3.20.20.80">
    <property type="entry name" value="Glycosidases"/>
    <property type="match status" value="1"/>
</dbReference>
<dbReference type="GO" id="GO:0004568">
    <property type="term" value="F:chitinase activity"/>
    <property type="evidence" value="ECO:0007669"/>
    <property type="project" value="TreeGrafter"/>
</dbReference>
<dbReference type="AlphaFoldDB" id="A0A6A4W7S6"/>
<dbReference type="InterPro" id="IPR050314">
    <property type="entry name" value="Glycosyl_Hydrlase_18"/>
</dbReference>
<dbReference type="PANTHER" id="PTHR11177:SF403">
    <property type="entry name" value="CHITINASE 2-RELATED"/>
    <property type="match status" value="1"/>
</dbReference>
<dbReference type="Gene3D" id="3.10.50.10">
    <property type="match status" value="1"/>
</dbReference>
<dbReference type="InterPro" id="IPR017853">
    <property type="entry name" value="GH"/>
</dbReference>
<accession>A0A6A4W7S6</accession>
<dbReference type="PANTHER" id="PTHR11177">
    <property type="entry name" value="CHITINASE"/>
    <property type="match status" value="1"/>
</dbReference>
<dbReference type="Proteomes" id="UP000440578">
    <property type="component" value="Unassembled WGS sequence"/>
</dbReference>
<keyword evidence="5" id="KW-1185">Reference proteome</keyword>